<dbReference type="GO" id="GO:0070536">
    <property type="term" value="P:protein K63-linked deubiquitination"/>
    <property type="evidence" value="ECO:0007669"/>
    <property type="project" value="TreeGrafter"/>
</dbReference>
<dbReference type="Proteomes" id="UP000005237">
    <property type="component" value="Unassembled WGS sequence"/>
</dbReference>
<dbReference type="GO" id="GO:0005737">
    <property type="term" value="C:cytoplasm"/>
    <property type="evidence" value="ECO:0007669"/>
    <property type="project" value="TreeGrafter"/>
</dbReference>
<dbReference type="AlphaFoldDB" id="A0A8R1HV29"/>
<keyword evidence="8" id="KW-0378">Hydrolase</keyword>
<dbReference type="GO" id="GO:0071947">
    <property type="term" value="P:protein deubiquitination involved in ubiquitin-dependent protein catabolic process"/>
    <property type="evidence" value="ECO:0007669"/>
    <property type="project" value="TreeGrafter"/>
</dbReference>
<organism evidence="12 13">
    <name type="scientific">Caenorhabditis japonica</name>
    <dbReference type="NCBI Taxonomy" id="281687"/>
    <lineage>
        <taxon>Eukaryota</taxon>
        <taxon>Metazoa</taxon>
        <taxon>Ecdysozoa</taxon>
        <taxon>Nematoda</taxon>
        <taxon>Chromadorea</taxon>
        <taxon>Rhabditida</taxon>
        <taxon>Rhabditina</taxon>
        <taxon>Rhabditomorpha</taxon>
        <taxon>Rhabditoidea</taxon>
        <taxon>Rhabditidae</taxon>
        <taxon>Peloderinae</taxon>
        <taxon>Caenorhabditis</taxon>
    </lineage>
</organism>
<evidence type="ECO:0000256" key="10">
    <source>
        <dbReference type="ARBA" id="ARBA00022833"/>
    </source>
</evidence>
<evidence type="ECO:0000256" key="6">
    <source>
        <dbReference type="ARBA" id="ARBA00022771"/>
    </source>
</evidence>
<dbReference type="PANTHER" id="PTHR13367">
    <property type="entry name" value="UBIQUITIN THIOESTERASE"/>
    <property type="match status" value="1"/>
</dbReference>
<evidence type="ECO:0000256" key="8">
    <source>
        <dbReference type="ARBA" id="ARBA00022801"/>
    </source>
</evidence>
<evidence type="ECO:0000256" key="7">
    <source>
        <dbReference type="ARBA" id="ARBA00022786"/>
    </source>
</evidence>
<dbReference type="EnsemblMetazoa" id="CJA09567.1">
    <property type="protein sequence ID" value="CJA09567.1"/>
    <property type="gene ID" value="WBGene00128771"/>
</dbReference>
<dbReference type="PANTHER" id="PTHR13367:SF27">
    <property type="entry name" value="OTU DOMAIN-CONTAINING PROTEIN"/>
    <property type="match status" value="1"/>
</dbReference>
<keyword evidence="10" id="KW-0862">Zinc</keyword>
<evidence type="ECO:0000256" key="5">
    <source>
        <dbReference type="ARBA" id="ARBA00022723"/>
    </source>
</evidence>
<keyword evidence="13" id="KW-1185">Reference proteome</keyword>
<comment type="catalytic activity">
    <reaction evidence="1">
        <text>Thiol-dependent hydrolysis of ester, thioester, amide, peptide and isopeptide bonds formed by the C-terminal Gly of ubiquitin (a 76-residue protein attached to proteins as an intracellular targeting signal).</text>
        <dbReference type="EC" id="3.4.19.12"/>
    </reaction>
</comment>
<accession>A0A8R1HV29</accession>
<evidence type="ECO:0000256" key="3">
    <source>
        <dbReference type="ARBA" id="ARBA00012759"/>
    </source>
</evidence>
<feature type="domain" description="OTU" evidence="11">
    <location>
        <begin position="124"/>
        <end position="290"/>
    </location>
</feature>
<dbReference type="GO" id="GO:0005634">
    <property type="term" value="C:nucleus"/>
    <property type="evidence" value="ECO:0007669"/>
    <property type="project" value="TreeGrafter"/>
</dbReference>
<dbReference type="EC" id="3.4.19.12" evidence="3"/>
<evidence type="ECO:0000256" key="4">
    <source>
        <dbReference type="ARBA" id="ARBA00022670"/>
    </source>
</evidence>
<comment type="similarity">
    <text evidence="2">Belongs to the peptidase C64 family.</text>
</comment>
<keyword evidence="4" id="KW-0645">Protease</keyword>
<reference evidence="13" key="1">
    <citation type="submission" date="2010-08" db="EMBL/GenBank/DDBJ databases">
        <authorList>
            <consortium name="Caenorhabditis japonica Sequencing Consortium"/>
            <person name="Wilson R.K."/>
        </authorList>
    </citation>
    <scope>NUCLEOTIDE SEQUENCE [LARGE SCALE GENOMIC DNA]</scope>
    <source>
        <strain evidence="13">DF5081</strain>
    </source>
</reference>
<dbReference type="GO" id="GO:0004843">
    <property type="term" value="F:cysteine-type deubiquitinase activity"/>
    <property type="evidence" value="ECO:0007669"/>
    <property type="project" value="UniProtKB-EC"/>
</dbReference>
<dbReference type="GO" id="GO:0071108">
    <property type="term" value="P:protein K48-linked deubiquitination"/>
    <property type="evidence" value="ECO:0007669"/>
    <property type="project" value="TreeGrafter"/>
</dbReference>
<sequence>MYPDGLSENERLKVKELCTMVNISDEDAVRLLKENDWDIAITSRRVSKQEDKSLVPGTSHEEIDLDRFSSRLRVHGLAFYLPDFAGFPNEFRTFLEKDLIETQTQKRLEASRHLNWWHQFGQKLYPLSTTGDGNCLLHAASLGMWGVHDRQLSLRETLYELLTNGARKEAIRRRWKWVEHHSYQSNGLALTLSDAEWQLEWDVVLGLSSPLPRKQEDNGSNSTDQIYESLEQIHVFALAHVLKRPIVVVSDTFCAKIEKNARKMGENEIIPIIDVNRNLLPVHFAVDPGANFDWSKAENECESTMSEMEMSQTEKLALISQYMDIIRLDVRRGSIRSTRRVRSAHAQLTDNTHSLQRDTTENGGEIDQAAAAAAKSMTLASSGIGSGRHEKWRLINEIRCHVLRTLRISTSSKSKEKLIGTDDCIARMNSTCVLASELLPTHHQYMDKIINEYMKSAKQRFQQNQRTNTTNTASAASGAAAANANADSRKRISRSFSASSLMLTCIGCDSEFKPASQVTNIMCDQCFAWQKMSVLTAIGNGPPPCKSSTLPSFGVDVHSDKENIVEVLNVVSNDGASALTRHQRTSKKLICLSERFCVKMYFNIRL</sequence>
<protein>
    <recommendedName>
        <fullName evidence="3">ubiquitinyl hydrolase 1</fullName>
        <ecNumber evidence="3">3.4.19.12</ecNumber>
    </recommendedName>
</protein>
<keyword evidence="5" id="KW-0479">Metal-binding</keyword>
<evidence type="ECO:0000259" key="11">
    <source>
        <dbReference type="PROSITE" id="PS50802"/>
    </source>
</evidence>
<name>A0A8R1HV29_CAEJA</name>
<dbReference type="InterPro" id="IPR051346">
    <property type="entry name" value="OTU_Deubiquitinase"/>
</dbReference>
<dbReference type="GO" id="GO:0070530">
    <property type="term" value="F:K63-linked polyubiquitin modification-dependent protein binding"/>
    <property type="evidence" value="ECO:0007669"/>
    <property type="project" value="TreeGrafter"/>
</dbReference>
<evidence type="ECO:0000256" key="1">
    <source>
        <dbReference type="ARBA" id="ARBA00000707"/>
    </source>
</evidence>
<evidence type="ECO:0000313" key="13">
    <source>
        <dbReference type="Proteomes" id="UP000005237"/>
    </source>
</evidence>
<evidence type="ECO:0000256" key="2">
    <source>
        <dbReference type="ARBA" id="ARBA00005865"/>
    </source>
</evidence>
<dbReference type="GO" id="GO:0008270">
    <property type="term" value="F:zinc ion binding"/>
    <property type="evidence" value="ECO:0007669"/>
    <property type="project" value="UniProtKB-KW"/>
</dbReference>
<evidence type="ECO:0000256" key="9">
    <source>
        <dbReference type="ARBA" id="ARBA00022807"/>
    </source>
</evidence>
<keyword evidence="7" id="KW-0833">Ubl conjugation pathway</keyword>
<keyword evidence="9" id="KW-0788">Thiol protease</keyword>
<proteinExistence type="inferred from homology"/>
<dbReference type="InterPro" id="IPR003323">
    <property type="entry name" value="OTU_dom"/>
</dbReference>
<keyword evidence="6" id="KW-0863">Zinc-finger</keyword>
<evidence type="ECO:0000313" key="12">
    <source>
        <dbReference type="EnsemblMetazoa" id="CJA09567.1"/>
    </source>
</evidence>
<dbReference type="GO" id="GO:0035871">
    <property type="term" value="P:protein K11-linked deubiquitination"/>
    <property type="evidence" value="ECO:0007669"/>
    <property type="project" value="TreeGrafter"/>
</dbReference>
<dbReference type="Pfam" id="PF02338">
    <property type="entry name" value="OTU"/>
    <property type="match status" value="1"/>
</dbReference>
<dbReference type="PROSITE" id="PS50802">
    <property type="entry name" value="OTU"/>
    <property type="match status" value="1"/>
</dbReference>
<reference evidence="12" key="2">
    <citation type="submission" date="2022-06" db="UniProtKB">
        <authorList>
            <consortium name="EnsemblMetazoa"/>
        </authorList>
    </citation>
    <scope>IDENTIFICATION</scope>
    <source>
        <strain evidence="12">DF5081</strain>
    </source>
</reference>